<proteinExistence type="predicted"/>
<comment type="caution">
    <text evidence="4">The sequence shown here is derived from an EMBL/GenBank/DDBJ whole genome shotgun (WGS) entry which is preliminary data.</text>
</comment>
<keyword evidence="1" id="KW-0560">Oxidoreductase</keyword>
<dbReference type="Pfam" id="PF01266">
    <property type="entry name" value="DAO"/>
    <property type="match status" value="1"/>
</dbReference>
<feature type="region of interest" description="Disordered" evidence="2">
    <location>
        <begin position="17"/>
        <end position="37"/>
    </location>
</feature>
<feature type="domain" description="FAD dependent oxidoreductase" evidence="3">
    <location>
        <begin position="55"/>
        <end position="409"/>
    </location>
</feature>
<keyword evidence="5" id="KW-1185">Reference proteome</keyword>
<reference evidence="4 5" key="1">
    <citation type="submission" date="2017-09" db="EMBL/GenBank/DDBJ databases">
        <title>Paracoccus alkalisoli sp. nov., isolated from saline alkaline soil.</title>
        <authorList>
            <person name="Dong X."/>
            <person name="Zhang G."/>
        </authorList>
    </citation>
    <scope>NUCLEOTIDE SEQUENCE [LARGE SCALE GENOMIC DNA]</scope>
    <source>
        <strain evidence="4 5">WN007</strain>
    </source>
</reference>
<dbReference type="InterPro" id="IPR006076">
    <property type="entry name" value="FAD-dep_OxRdtase"/>
</dbReference>
<evidence type="ECO:0000259" key="3">
    <source>
        <dbReference type="Pfam" id="PF01266"/>
    </source>
</evidence>
<dbReference type="Proteomes" id="UP000218023">
    <property type="component" value="Unassembled WGS sequence"/>
</dbReference>
<dbReference type="GO" id="GO:0016491">
    <property type="term" value="F:oxidoreductase activity"/>
    <property type="evidence" value="ECO:0007669"/>
    <property type="project" value="UniProtKB-KW"/>
</dbReference>
<evidence type="ECO:0000256" key="1">
    <source>
        <dbReference type="ARBA" id="ARBA00023002"/>
    </source>
</evidence>
<dbReference type="GO" id="GO:0005737">
    <property type="term" value="C:cytoplasm"/>
    <property type="evidence" value="ECO:0007669"/>
    <property type="project" value="TreeGrafter"/>
</dbReference>
<protein>
    <submittedName>
        <fullName evidence="4">Amino acid oxidase</fullName>
    </submittedName>
</protein>
<dbReference type="SUPFAM" id="SSF51905">
    <property type="entry name" value="FAD/NAD(P)-binding domain"/>
    <property type="match status" value="1"/>
</dbReference>
<sequence>MGQLRLRRAIRASVSPIPAPRSSTLRPGQAPLRAARASANPAAPAARGECTVTEVLIAGGAVMGASVAFWLTRLDPSLRVTVVEQDPSYATCSTALSAAGIRSQFTNEINVAISRFGIEFIRDFARWTGPEGGVPDLGLRENGYLFLTGTETGAAQLESLAAMQRGLGAATEVLDRAELAARFPWMQLDDIVAGAFGPRDEGFFDNMGLLSGLKNAARATGAAWLSDRVTGFERDGDRILAAHLEKGGRRQADVFVNCAGPRAAGLMRAMGLDLPVEPRKRTIFVVDAPEARHPGAPLIIDPSGIWMRPEHGQWLAATVPATDGPCDEEDFVPQSDLWEDHVWPALYARAEGFGAARVIREWAGHYAFNTLDQNAILGRNPQVPNLYHANGCSGHGLQQAPAVGRGIAEQIVHGDWVTLDLSPLGVQRVLDGQPFAEAAIV</sequence>
<dbReference type="EMBL" id="NSJZ01000001">
    <property type="protein sequence ID" value="PAU99018.1"/>
    <property type="molecule type" value="Genomic_DNA"/>
</dbReference>
<dbReference type="PANTHER" id="PTHR13847:SF287">
    <property type="entry name" value="FAD-DEPENDENT OXIDOREDUCTASE DOMAIN-CONTAINING PROTEIN 1"/>
    <property type="match status" value="1"/>
</dbReference>
<accession>A0A2A2GNR8</accession>
<name>A0A2A2GNR8_9RHOB</name>
<organism evidence="4 5">
    <name type="scientific">Paracoccus salipaludis</name>
    <dbReference type="NCBI Taxonomy" id="2032623"/>
    <lineage>
        <taxon>Bacteria</taxon>
        <taxon>Pseudomonadati</taxon>
        <taxon>Pseudomonadota</taxon>
        <taxon>Alphaproteobacteria</taxon>
        <taxon>Rhodobacterales</taxon>
        <taxon>Paracoccaceae</taxon>
        <taxon>Paracoccus</taxon>
    </lineage>
</organism>
<dbReference type="InterPro" id="IPR036188">
    <property type="entry name" value="FAD/NAD-bd_sf"/>
</dbReference>
<dbReference type="OrthoDB" id="9806452at2"/>
<dbReference type="GO" id="GO:0032981">
    <property type="term" value="P:mitochondrial respiratory chain complex I assembly"/>
    <property type="evidence" value="ECO:0007669"/>
    <property type="project" value="TreeGrafter"/>
</dbReference>
<dbReference type="AlphaFoldDB" id="A0A2A2GNR8"/>
<evidence type="ECO:0000313" key="5">
    <source>
        <dbReference type="Proteomes" id="UP000218023"/>
    </source>
</evidence>
<gene>
    <name evidence="4" type="ORF">CK240_02550</name>
</gene>
<evidence type="ECO:0000313" key="4">
    <source>
        <dbReference type="EMBL" id="PAU99018.1"/>
    </source>
</evidence>
<dbReference type="Gene3D" id="3.30.9.10">
    <property type="entry name" value="D-Amino Acid Oxidase, subunit A, domain 2"/>
    <property type="match status" value="1"/>
</dbReference>
<dbReference type="Gene3D" id="3.50.50.60">
    <property type="entry name" value="FAD/NAD(P)-binding domain"/>
    <property type="match status" value="1"/>
</dbReference>
<evidence type="ECO:0000256" key="2">
    <source>
        <dbReference type="SAM" id="MobiDB-lite"/>
    </source>
</evidence>
<dbReference type="PANTHER" id="PTHR13847">
    <property type="entry name" value="SARCOSINE DEHYDROGENASE-RELATED"/>
    <property type="match status" value="1"/>
</dbReference>